<protein>
    <recommendedName>
        <fullName evidence="9">Kinesin motor domain-containing protein</fullName>
    </recommendedName>
</protein>
<dbReference type="OrthoDB" id="3176171at2759"/>
<feature type="region of interest" description="Disordered" evidence="8">
    <location>
        <begin position="1"/>
        <end position="166"/>
    </location>
</feature>
<dbReference type="GO" id="GO:0007052">
    <property type="term" value="P:mitotic spindle organization"/>
    <property type="evidence" value="ECO:0007669"/>
    <property type="project" value="TreeGrafter"/>
</dbReference>
<evidence type="ECO:0000256" key="6">
    <source>
        <dbReference type="PROSITE-ProRule" id="PRU00283"/>
    </source>
</evidence>
<feature type="coiled-coil region" evidence="7">
    <location>
        <begin position="1041"/>
        <end position="1103"/>
    </location>
</feature>
<evidence type="ECO:0000256" key="5">
    <source>
        <dbReference type="ARBA" id="ARBA00023054"/>
    </source>
</evidence>
<dbReference type="InterPro" id="IPR001752">
    <property type="entry name" value="Kinesin_motor_dom"/>
</dbReference>
<feature type="coiled-coil region" evidence="7">
    <location>
        <begin position="1250"/>
        <end position="1391"/>
    </location>
</feature>
<dbReference type="PANTHER" id="PTHR47969">
    <property type="entry name" value="CHROMOSOME-ASSOCIATED KINESIN KIF4A-RELATED"/>
    <property type="match status" value="1"/>
</dbReference>
<organism evidence="10 11">
    <name type="scientific">Coemansia guatemalensis</name>
    <dbReference type="NCBI Taxonomy" id="2761395"/>
    <lineage>
        <taxon>Eukaryota</taxon>
        <taxon>Fungi</taxon>
        <taxon>Fungi incertae sedis</taxon>
        <taxon>Zoopagomycota</taxon>
        <taxon>Kickxellomycotina</taxon>
        <taxon>Kickxellomycetes</taxon>
        <taxon>Kickxellales</taxon>
        <taxon>Kickxellaceae</taxon>
        <taxon>Coemansia</taxon>
    </lineage>
</organism>
<feature type="domain" description="Kinesin motor" evidence="9">
    <location>
        <begin position="197"/>
        <end position="573"/>
    </location>
</feature>
<evidence type="ECO:0000313" key="10">
    <source>
        <dbReference type="EMBL" id="KAJ2809246.1"/>
    </source>
</evidence>
<dbReference type="EMBL" id="JANBUO010000006">
    <property type="protein sequence ID" value="KAJ2809246.1"/>
    <property type="molecule type" value="Genomic_DNA"/>
</dbReference>
<feature type="coiled-coil region" evidence="7">
    <location>
        <begin position="680"/>
        <end position="714"/>
    </location>
</feature>
<keyword evidence="6" id="KW-0505">Motor protein</keyword>
<dbReference type="PRINTS" id="PR00380">
    <property type="entry name" value="KINESINHEAVY"/>
</dbReference>
<feature type="compositionally biased region" description="Low complexity" evidence="8">
    <location>
        <begin position="142"/>
        <end position="158"/>
    </location>
</feature>
<evidence type="ECO:0000256" key="2">
    <source>
        <dbReference type="ARBA" id="ARBA00022490"/>
    </source>
</evidence>
<dbReference type="GO" id="GO:0005737">
    <property type="term" value="C:cytoplasm"/>
    <property type="evidence" value="ECO:0007669"/>
    <property type="project" value="UniProtKB-SubCell"/>
</dbReference>
<dbReference type="GO" id="GO:0003777">
    <property type="term" value="F:microtubule motor activity"/>
    <property type="evidence" value="ECO:0007669"/>
    <property type="project" value="InterPro"/>
</dbReference>
<dbReference type="SUPFAM" id="SSF52540">
    <property type="entry name" value="P-loop containing nucleoside triphosphate hydrolases"/>
    <property type="match status" value="1"/>
</dbReference>
<dbReference type="GO" id="GO:0005524">
    <property type="term" value="F:ATP binding"/>
    <property type="evidence" value="ECO:0007669"/>
    <property type="project" value="UniProtKB-UniRule"/>
</dbReference>
<dbReference type="SMART" id="SM00129">
    <property type="entry name" value="KISc"/>
    <property type="match status" value="1"/>
</dbReference>
<comment type="caution">
    <text evidence="10">The sequence shown here is derived from an EMBL/GenBank/DDBJ whole genome shotgun (WGS) entry which is preliminary data.</text>
</comment>
<keyword evidence="3 6" id="KW-0547">Nucleotide-binding</keyword>
<dbReference type="PROSITE" id="PS00411">
    <property type="entry name" value="KINESIN_MOTOR_1"/>
    <property type="match status" value="1"/>
</dbReference>
<reference evidence="10" key="1">
    <citation type="submission" date="2022-07" db="EMBL/GenBank/DDBJ databases">
        <title>Phylogenomic reconstructions and comparative analyses of Kickxellomycotina fungi.</title>
        <authorList>
            <person name="Reynolds N.K."/>
            <person name="Stajich J.E."/>
            <person name="Barry K."/>
            <person name="Grigoriev I.V."/>
            <person name="Crous P."/>
            <person name="Smith M.E."/>
        </authorList>
    </citation>
    <scope>NUCLEOTIDE SEQUENCE</scope>
    <source>
        <strain evidence="10">NRRL 1565</strain>
    </source>
</reference>
<dbReference type="GO" id="GO:0007018">
    <property type="term" value="P:microtubule-based movement"/>
    <property type="evidence" value="ECO:0007669"/>
    <property type="project" value="InterPro"/>
</dbReference>
<feature type="coiled-coil region" evidence="7">
    <location>
        <begin position="592"/>
        <end position="619"/>
    </location>
</feature>
<evidence type="ECO:0000256" key="7">
    <source>
        <dbReference type="SAM" id="Coils"/>
    </source>
</evidence>
<dbReference type="InterPro" id="IPR019821">
    <property type="entry name" value="Kinesin_motor_CS"/>
</dbReference>
<dbReference type="GO" id="GO:0051231">
    <property type="term" value="P:spindle elongation"/>
    <property type="evidence" value="ECO:0007669"/>
    <property type="project" value="TreeGrafter"/>
</dbReference>
<dbReference type="GO" id="GO:0008017">
    <property type="term" value="F:microtubule binding"/>
    <property type="evidence" value="ECO:0007669"/>
    <property type="project" value="InterPro"/>
</dbReference>
<evidence type="ECO:0000256" key="1">
    <source>
        <dbReference type="ARBA" id="ARBA00004496"/>
    </source>
</evidence>
<feature type="binding site" evidence="6">
    <location>
        <begin position="307"/>
        <end position="314"/>
    </location>
    <ligand>
        <name>ATP</name>
        <dbReference type="ChEBI" id="CHEBI:30616"/>
    </ligand>
</feature>
<keyword evidence="4 6" id="KW-0067">ATP-binding</keyword>
<evidence type="ECO:0000256" key="4">
    <source>
        <dbReference type="ARBA" id="ARBA00022840"/>
    </source>
</evidence>
<proteinExistence type="inferred from homology"/>
<dbReference type="Gene3D" id="3.40.850.10">
    <property type="entry name" value="Kinesin motor domain"/>
    <property type="match status" value="1"/>
</dbReference>
<dbReference type="InterPro" id="IPR036961">
    <property type="entry name" value="Kinesin_motor_dom_sf"/>
</dbReference>
<gene>
    <name evidence="10" type="ORF">H4R20_000241</name>
</gene>
<keyword evidence="2" id="KW-0963">Cytoplasm</keyword>
<sequence length="1444" mass="156069">MAPFATPPRMSSDDSSNSGQAEIHRGMVTPNGRSKPSYIPLPTHLTCSTTASHGLGRQAERSESALHHSPLEHTRTGRSSSLSMTNQRSGTPTAGMQLRQISRPSFSVVGTTGIPTTGQNGRASVAAGGWHGRSDSLGSNNSGEAESTAGSSGGAPESNGASGSVDALGSIGMAAADAERRFSLATDESDGGERVLPVKVAVRIRPLVVGNGGAAENNGAGWAATRHARGQLTSCIEALSNSTIQVSAGVGGEEAGVGGRHSSAARTFNVDYAFGADATQRGVYEASVAPLLARFVEGYNVTVLAYGQTSSGKTHTMGTDGGEAGIVPRALQWLFAWAQAGGHGAGLRRGVDIRISFIEVYNEDLIDLVAQAQGHGVRPPIFVREDAKGNILWTGVKEVAVASAEAAMALLADGSRERQTWGTRMNATSSRSHAIYSVSLTQTRGRGTGGSGDQGGEADNAAETVRIVSKLHFVDLAGSERLKKTMAVGERQREGISINSGLLALGNVISALGDANRGPLAHVPYRESKLTYMLRDSLGGSAQTLLIACVSAAEANAAESINTLKYAARARNIKNRGGVNMVAVSRSSAKEVETLRAMVRRLKGEVRELQERLRSVDCQPHGAAVNGSQLGNMSRYSPVRPDSLLLADETPSRIPTREAALLQRRAQTAEELHASRPQSLAQSTEELHALKTRNQTLETELEQLNDTYTELLLKFNDACREIEDRQNEGFERGQRLRHREHELRLLTSQSHHDRNAVASIVESVDLSRPSSVADSLLRRRRSTQARSVAEPEPTDTAASQAPASVPNLPPLTHLNSLRAASVVSSTDSPHATEPGPGAAEFDAILEDYDTCMRTLEDELSAVREELDGLKTQLALQESKASFAEKLAASQLAQIDTLRQHVAKARAAADDEEQRRRALEAELEDAHFHAETHLESVSSEWRLELQQVDEQWNERWAAAADEHRAEIDRLHAARAEDHAEIERLRADLRSESVKLVQLMSPPPTAHDIHHESVVAEPRSHVSATAESGTRDVAVVDPVADNSADYAAENARLNARLEQLERELQKSVRATKHLELELHNYSEAAEKAEAELRVSRTQALDAEARAIRAEEALAAQQATQSAAQPVVMRSYSDLPQRTSDKIILCARNSIAQKGDASAADAPAADVASSAEQRLRAMGGHRYSTMPQQATAPLSPGADKLTSSYPELRLATSTPSTESPVPGFGTNGRPLPVYDEVHIQNMLREAAAEVDQDARHERERNSLNAEIARLKEKANDLQGRNSQLKNLMRDLGDRLVGLAEENDMLEAKAADRDSLAKEVASLSDTVEDLRSQLQQLELSREEEAEGEELTPQLRQMQARLESLEAELADAVDRANQAEDNAARQSNELLRARADADAIAKQLEDTHALVMREARDRDIWKGRSQDLREELAEIRSTSRRRSKLFCFH</sequence>
<evidence type="ECO:0000256" key="8">
    <source>
        <dbReference type="SAM" id="MobiDB-lite"/>
    </source>
</evidence>
<dbReference type="Proteomes" id="UP001140094">
    <property type="component" value="Unassembled WGS sequence"/>
</dbReference>
<keyword evidence="11" id="KW-1185">Reference proteome</keyword>
<evidence type="ECO:0000313" key="11">
    <source>
        <dbReference type="Proteomes" id="UP001140094"/>
    </source>
</evidence>
<dbReference type="InterPro" id="IPR027417">
    <property type="entry name" value="P-loop_NTPase"/>
</dbReference>
<dbReference type="InterPro" id="IPR027640">
    <property type="entry name" value="Kinesin-like_fam"/>
</dbReference>
<feature type="compositionally biased region" description="Basic and acidic residues" evidence="8">
    <location>
        <begin position="58"/>
        <end position="75"/>
    </location>
</feature>
<comment type="subcellular location">
    <subcellularLocation>
        <location evidence="1">Cytoplasm</location>
    </subcellularLocation>
</comment>
<dbReference type="GO" id="GO:0005875">
    <property type="term" value="C:microtubule associated complex"/>
    <property type="evidence" value="ECO:0007669"/>
    <property type="project" value="TreeGrafter"/>
</dbReference>
<feature type="compositionally biased region" description="Polar residues" evidence="8">
    <location>
        <begin position="77"/>
        <end position="122"/>
    </location>
</feature>
<comment type="similarity">
    <text evidence="6">Belongs to the TRAFAC class myosin-kinesin ATPase superfamily. Kinesin family.</text>
</comment>
<keyword evidence="5 7" id="KW-0175">Coiled coil</keyword>
<dbReference type="PANTHER" id="PTHR47969:SF15">
    <property type="entry name" value="CHROMOSOME-ASSOCIATED KINESIN KIF4A-RELATED"/>
    <property type="match status" value="1"/>
</dbReference>
<feature type="coiled-coil region" evidence="7">
    <location>
        <begin position="845"/>
        <end position="928"/>
    </location>
</feature>
<feature type="region of interest" description="Disordered" evidence="8">
    <location>
        <begin position="771"/>
        <end position="812"/>
    </location>
</feature>
<dbReference type="Pfam" id="PF00225">
    <property type="entry name" value="Kinesin"/>
    <property type="match status" value="1"/>
</dbReference>
<dbReference type="PROSITE" id="PS50067">
    <property type="entry name" value="KINESIN_MOTOR_2"/>
    <property type="match status" value="1"/>
</dbReference>
<evidence type="ECO:0000259" key="9">
    <source>
        <dbReference type="PROSITE" id="PS50067"/>
    </source>
</evidence>
<accession>A0A9W8I1G0</accession>
<evidence type="ECO:0000256" key="3">
    <source>
        <dbReference type="ARBA" id="ARBA00022741"/>
    </source>
</evidence>
<name>A0A9W8I1G0_9FUNG</name>